<dbReference type="AlphaFoldDB" id="A0A2U9IR66"/>
<dbReference type="RefSeq" id="WP_054837204.1">
    <property type="nucleotide sequence ID" value="NZ_BBBA01000031.1"/>
</dbReference>
<proteinExistence type="predicted"/>
<reference evidence="2" key="3">
    <citation type="submission" date="2020-03" db="EMBL/GenBank/DDBJ databases">
        <title>Sequencing and Assembly of Multiple Reported Metal-Biooxidizing Members of the Extremely Thermoacidophilic Archaeal Family Sulfolobaceae.</title>
        <authorList>
            <person name="Counts J.A."/>
            <person name="Kelly R.M."/>
        </authorList>
    </citation>
    <scope>NUCLEOTIDE SEQUENCE [LARGE SCALE GENOMIC DNA]</scope>
    <source>
        <strain evidence="2">HO1-1</strain>
    </source>
</reference>
<evidence type="ECO:0000313" key="2">
    <source>
        <dbReference type="Proteomes" id="UP000247586"/>
    </source>
</evidence>
<reference evidence="2" key="2">
    <citation type="submission" date="2020-03" db="EMBL/GenBank/DDBJ databases">
        <title>Complete Genome Sequences of Extremely Thermoacidophilic, Metal-Mobilizing Type-Strain Members of the Archaeal Family Sulfolobaceae: Acidianus brierleyi DSM-1651T, Acidianus sulfidivorans DSM-18786T, Metallosphaera hakonensis DSM-7519T, and Metallosphaera prunae DSM-10039T.</title>
        <authorList>
            <person name="Counts J.A."/>
            <person name="Kelly R.M."/>
        </authorList>
    </citation>
    <scope>NUCLEOTIDE SEQUENCE [LARGE SCALE GENOMIC DNA]</scope>
    <source>
        <strain evidence="2">HO1-1</strain>
    </source>
</reference>
<dbReference type="Proteomes" id="UP000247586">
    <property type="component" value="Chromosome"/>
</dbReference>
<name>A0A2U9IR66_9CREN</name>
<dbReference type="OrthoDB" id="386425at2157"/>
<sequence length="403" mass="47243">MISFAELESLIEPISIYERREIELYYFMYKLTSNESTLDEFNQYYNNVLYKTSHRKIHVLRSAEIYAIAGDKDSATKILRKYRGRLEDADQLNVFTLTQCIMGSKPEFDPLLDPHILISCAYLVPGYNPVKDFLKLDPNERLYSQFLQELVLNNMSDQVRKDLVEEGIRMLRRVKEEEALITDAISLAIALRKMGDERYKDYLEMVNRISESRSELRLMKYQAFSMYHATFNERDEMEQAFNDLMSLVENFKKSRRAKDRETYFTARFILALTSLGIYYANKEDRYLNIALDVYRSLESRPENTLKWSLLYSILRGVNKLELVMSLIKDVVDQDPFNEMFLFPLVASSLSDAYINMNKDDKLIRNILSIIESYGIKIIFIKGFLKGLACRGVSRKLNVQISFC</sequence>
<organism evidence="1 2">
    <name type="scientific">Metallosphaera hakonensis JCM 8857 = DSM 7519</name>
    <dbReference type="NCBI Taxonomy" id="1293036"/>
    <lineage>
        <taxon>Archaea</taxon>
        <taxon>Thermoproteota</taxon>
        <taxon>Thermoprotei</taxon>
        <taxon>Sulfolobales</taxon>
        <taxon>Sulfolobaceae</taxon>
        <taxon>Metallosphaera</taxon>
    </lineage>
</organism>
<accession>A0A2U9IR66</accession>
<evidence type="ECO:0000313" key="1">
    <source>
        <dbReference type="EMBL" id="AWR98522.1"/>
    </source>
</evidence>
<dbReference type="EMBL" id="CP029287">
    <property type="protein sequence ID" value="AWR98522.1"/>
    <property type="molecule type" value="Genomic_DNA"/>
</dbReference>
<reference evidence="1 2" key="1">
    <citation type="submission" date="2018-05" db="EMBL/GenBank/DDBJ databases">
        <title>Complete Genome Sequences of Extremely Thermoacidophilic, Metal-Mobilizing Type-Strain Members of the Archaeal Family Sulfolobaceae: Acidianus brierleyi DSM-1651T, Acidianus sulfidivorans DSM-18786T, Metallosphaera hakonensis DSM-7519T, and Metallosphaera prunae DSM-10039T.</title>
        <authorList>
            <person name="Counts J.A."/>
            <person name="Kelly R.M."/>
        </authorList>
    </citation>
    <scope>NUCLEOTIDE SEQUENCE [LARGE SCALE GENOMIC DNA]</scope>
    <source>
        <strain evidence="1 2">HO1-1</strain>
    </source>
</reference>
<dbReference type="GeneID" id="36833883"/>
<dbReference type="STRING" id="1293036.GCA_001315825_02607"/>
<dbReference type="KEGG" id="mhk:DFR87_01035"/>
<protein>
    <submittedName>
        <fullName evidence="1">Uncharacterized protein</fullName>
    </submittedName>
</protein>
<keyword evidence="2" id="KW-1185">Reference proteome</keyword>
<gene>
    <name evidence="1" type="ORF">DFR87_01035</name>
</gene>